<reference evidence="15" key="1">
    <citation type="submission" date="2022-11" db="EMBL/GenBank/DDBJ databases">
        <title>Amended diagnosis, mitochondrial genome, and phylogenetic position of Sphyranura euryceae (Neodermata, Monogenea, Polystomatidae), a parasite of the Oklahoma salamander.</title>
        <authorList>
            <person name="Leeming S."/>
            <person name="Hahn C."/>
            <person name="Koblmueller S."/>
            <person name="McAllister C."/>
            <person name="Vanhove M."/>
            <person name="Kmentova N."/>
        </authorList>
    </citation>
    <scope>NUCLEOTIDE SEQUENCE</scope>
</reference>
<feature type="transmembrane region" description="Helical" evidence="13">
    <location>
        <begin position="62"/>
        <end position="82"/>
    </location>
</feature>
<dbReference type="GO" id="GO:0042773">
    <property type="term" value="P:ATP synthesis coupled electron transport"/>
    <property type="evidence" value="ECO:0007669"/>
    <property type="project" value="TreeGrafter"/>
</dbReference>
<dbReference type="PROSITE" id="PS50857">
    <property type="entry name" value="COX2_CUA"/>
    <property type="match status" value="1"/>
</dbReference>
<comment type="cofactor">
    <cofactor evidence="1">
        <name>Cu cation</name>
        <dbReference type="ChEBI" id="CHEBI:23378"/>
    </cofactor>
</comment>
<dbReference type="AlphaFoldDB" id="A0AA51YDW5"/>
<keyword evidence="13" id="KW-0812">Transmembrane</keyword>
<evidence type="ECO:0000256" key="4">
    <source>
        <dbReference type="ARBA" id="ARBA00012949"/>
    </source>
</evidence>
<proteinExistence type="inferred from homology"/>
<dbReference type="SUPFAM" id="SSF49503">
    <property type="entry name" value="Cupredoxins"/>
    <property type="match status" value="1"/>
</dbReference>
<evidence type="ECO:0000256" key="6">
    <source>
        <dbReference type="ARBA" id="ARBA00022723"/>
    </source>
</evidence>
<evidence type="ECO:0000256" key="7">
    <source>
        <dbReference type="ARBA" id="ARBA00022842"/>
    </source>
</evidence>
<comment type="subcellular location">
    <subcellularLocation>
        <location evidence="2">Membrane</location>
    </subcellularLocation>
</comment>
<dbReference type="RefSeq" id="YP_010954515.1">
    <property type="nucleotide sequence ID" value="NC_082936.1"/>
</dbReference>
<dbReference type="PANTHER" id="PTHR22888:SF9">
    <property type="entry name" value="CYTOCHROME C OXIDASE SUBUNIT 2"/>
    <property type="match status" value="1"/>
</dbReference>
<keyword evidence="9" id="KW-0186">Copper</keyword>
<keyword evidence="7" id="KW-0460">Magnesium</keyword>
<keyword evidence="8" id="KW-0249">Electron transport</keyword>
<evidence type="ECO:0000313" key="15">
    <source>
        <dbReference type="EMBL" id="WMV02078.1"/>
    </source>
</evidence>
<dbReference type="Pfam" id="PF00116">
    <property type="entry name" value="COX2"/>
    <property type="match status" value="1"/>
</dbReference>
<protein>
    <recommendedName>
        <fullName evidence="4">cytochrome-c oxidase</fullName>
        <ecNumber evidence="4">7.1.1.9</ecNumber>
    </recommendedName>
    <alternativeName>
        <fullName evidence="11">Cytochrome c oxidase polypeptide II</fullName>
    </alternativeName>
</protein>
<evidence type="ECO:0000256" key="3">
    <source>
        <dbReference type="ARBA" id="ARBA00007866"/>
    </source>
</evidence>
<keyword evidence="10 13" id="KW-0472">Membrane</keyword>
<evidence type="ECO:0000256" key="1">
    <source>
        <dbReference type="ARBA" id="ARBA00001935"/>
    </source>
</evidence>
<evidence type="ECO:0000256" key="2">
    <source>
        <dbReference type="ARBA" id="ARBA00004370"/>
    </source>
</evidence>
<dbReference type="GO" id="GO:0016020">
    <property type="term" value="C:membrane"/>
    <property type="evidence" value="ECO:0007669"/>
    <property type="project" value="UniProtKB-SubCell"/>
</dbReference>
<dbReference type="PANTHER" id="PTHR22888">
    <property type="entry name" value="CYTOCHROME C OXIDASE, SUBUNIT II"/>
    <property type="match status" value="1"/>
</dbReference>
<dbReference type="PRINTS" id="PR01166">
    <property type="entry name" value="CYCOXIDASEII"/>
</dbReference>
<dbReference type="EMBL" id="OP920606">
    <property type="protein sequence ID" value="WMV02078.1"/>
    <property type="molecule type" value="Genomic_DNA"/>
</dbReference>
<dbReference type="Gene3D" id="2.60.40.420">
    <property type="entry name" value="Cupredoxins - blue copper proteins"/>
    <property type="match status" value="1"/>
</dbReference>
<feature type="transmembrane region" description="Helical" evidence="13">
    <location>
        <begin position="12"/>
        <end position="42"/>
    </location>
</feature>
<dbReference type="InterPro" id="IPR002429">
    <property type="entry name" value="CcO_II-like_C"/>
</dbReference>
<name>A0AA51YDW5_9PLAT</name>
<comment type="similarity">
    <text evidence="3">Belongs to the cytochrome c oxidase subunit 2 family.</text>
</comment>
<geneLocation type="mitochondrion" evidence="15"/>
<organism evidence="15">
    <name type="scientific">Sphyranura euryceae</name>
    <dbReference type="NCBI Taxonomy" id="2996394"/>
    <lineage>
        <taxon>Eukaryota</taxon>
        <taxon>Metazoa</taxon>
        <taxon>Spiralia</taxon>
        <taxon>Lophotrochozoa</taxon>
        <taxon>Platyhelminthes</taxon>
        <taxon>Monogenea</taxon>
        <taxon>Polyopisthocotylea</taxon>
        <taxon>Polystomatidea</taxon>
        <taxon>Sphyranuridae</taxon>
        <taxon>Sphyranura</taxon>
    </lineage>
</organism>
<keyword evidence="5" id="KW-0813">Transport</keyword>
<keyword evidence="13" id="KW-1133">Transmembrane helix</keyword>
<dbReference type="GO" id="GO:0005507">
    <property type="term" value="F:copper ion binding"/>
    <property type="evidence" value="ECO:0007669"/>
    <property type="project" value="InterPro"/>
</dbReference>
<dbReference type="GeneID" id="84885602"/>
<dbReference type="GO" id="GO:0004129">
    <property type="term" value="F:cytochrome-c oxidase activity"/>
    <property type="evidence" value="ECO:0007669"/>
    <property type="project" value="UniProtKB-EC"/>
</dbReference>
<dbReference type="PROSITE" id="PS00078">
    <property type="entry name" value="COX2"/>
    <property type="match status" value="1"/>
</dbReference>
<feature type="domain" description="Cytochrome oxidase subunit II copper A binding" evidence="14">
    <location>
        <begin position="95"/>
        <end position="205"/>
    </location>
</feature>
<comment type="catalytic activity">
    <reaction evidence="12">
        <text>4 Fe(II)-[cytochrome c] + O2 + 8 H(+)(in) = 4 Fe(III)-[cytochrome c] + 2 H2O + 4 H(+)(out)</text>
        <dbReference type="Rhea" id="RHEA:11436"/>
        <dbReference type="Rhea" id="RHEA-COMP:10350"/>
        <dbReference type="Rhea" id="RHEA-COMP:14399"/>
        <dbReference type="ChEBI" id="CHEBI:15377"/>
        <dbReference type="ChEBI" id="CHEBI:15378"/>
        <dbReference type="ChEBI" id="CHEBI:15379"/>
        <dbReference type="ChEBI" id="CHEBI:29033"/>
        <dbReference type="ChEBI" id="CHEBI:29034"/>
        <dbReference type="EC" id="7.1.1.9"/>
    </reaction>
    <physiologicalReaction direction="left-to-right" evidence="12">
        <dbReference type="Rhea" id="RHEA:11437"/>
    </physiologicalReaction>
</comment>
<dbReference type="EC" id="7.1.1.9" evidence="4"/>
<evidence type="ECO:0000256" key="12">
    <source>
        <dbReference type="ARBA" id="ARBA00049512"/>
    </source>
</evidence>
<gene>
    <name evidence="15" type="primary">cox2</name>
</gene>
<evidence type="ECO:0000256" key="5">
    <source>
        <dbReference type="ARBA" id="ARBA00022448"/>
    </source>
</evidence>
<sequence>MSVGIYSFGNSIFSNFLSVYVVSLSIFIFLWVLISVFLNIFFVGPTLSKVFSRGSFEKLESILLLVSSFFIVILIFLNLVLLREHLYQYSNYMISFFKNIHVIGKQWYWTFSNDLSHSEDSYMSELVNTVDNNLNLFLGETYSISVTSEDVLHAFSLASADVKVDAVPGRLNSFVLVCDCPGQYIGYCSEFCGAGHSYMPIVVNI</sequence>
<evidence type="ECO:0000256" key="8">
    <source>
        <dbReference type="ARBA" id="ARBA00022982"/>
    </source>
</evidence>
<evidence type="ECO:0000256" key="11">
    <source>
        <dbReference type="ARBA" id="ARBA00031389"/>
    </source>
</evidence>
<dbReference type="InterPro" id="IPR001505">
    <property type="entry name" value="Copper_CuA"/>
</dbReference>
<dbReference type="InterPro" id="IPR008972">
    <property type="entry name" value="Cupredoxin"/>
</dbReference>
<dbReference type="InterPro" id="IPR045187">
    <property type="entry name" value="CcO_II"/>
</dbReference>
<accession>A0AA51YDW5</accession>
<keyword evidence="15" id="KW-0496">Mitochondrion</keyword>
<evidence type="ECO:0000256" key="9">
    <source>
        <dbReference type="ARBA" id="ARBA00023008"/>
    </source>
</evidence>
<evidence type="ECO:0000256" key="10">
    <source>
        <dbReference type="ARBA" id="ARBA00023136"/>
    </source>
</evidence>
<keyword evidence="6" id="KW-0479">Metal-binding</keyword>
<evidence type="ECO:0000259" key="14">
    <source>
        <dbReference type="PROSITE" id="PS50857"/>
    </source>
</evidence>
<evidence type="ECO:0000256" key="13">
    <source>
        <dbReference type="SAM" id="Phobius"/>
    </source>
</evidence>